<dbReference type="InterPro" id="IPR017452">
    <property type="entry name" value="GPCR_Rhodpsn_7TM"/>
</dbReference>
<evidence type="ECO:0000256" key="8">
    <source>
        <dbReference type="ARBA" id="ARBA00023136"/>
    </source>
</evidence>
<evidence type="ECO:0000313" key="17">
    <source>
        <dbReference type="Proteomes" id="UP000606274"/>
    </source>
</evidence>
<feature type="domain" description="G-protein coupled receptors family 1 profile" evidence="15">
    <location>
        <begin position="340"/>
        <end position="630"/>
    </location>
</feature>
<feature type="transmembrane region" description="Helical" evidence="14">
    <location>
        <begin position="777"/>
        <end position="810"/>
    </location>
</feature>
<keyword evidence="10 13" id="KW-0675">Receptor</keyword>
<feature type="transmembrane region" description="Helical" evidence="14">
    <location>
        <begin position="822"/>
        <end position="841"/>
    </location>
</feature>
<evidence type="ECO:0000256" key="6">
    <source>
        <dbReference type="ARBA" id="ARBA00022989"/>
    </source>
</evidence>
<feature type="domain" description="G-protein coupled receptors family 1 profile" evidence="15">
    <location>
        <begin position="137"/>
        <end position="304"/>
    </location>
</feature>
<dbReference type="PANTHER" id="PTHR26450:SF429">
    <property type="entry name" value="OLFACTORY RECEPTOR"/>
    <property type="match status" value="1"/>
</dbReference>
<name>A0A8T0B1W5_SILME</name>
<feature type="transmembrane region" description="Helical" evidence="14">
    <location>
        <begin position="853"/>
        <end position="875"/>
    </location>
</feature>
<keyword evidence="5" id="KW-0552">Olfaction</keyword>
<evidence type="ECO:0000256" key="4">
    <source>
        <dbReference type="ARBA" id="ARBA00022692"/>
    </source>
</evidence>
<keyword evidence="8 14" id="KW-0472">Membrane</keyword>
<feature type="transmembrane region" description="Helical" evidence="14">
    <location>
        <begin position="361"/>
        <end position="385"/>
    </location>
</feature>
<protein>
    <recommendedName>
        <fullName evidence="15">G-protein coupled receptors family 1 profile domain-containing protein</fullName>
    </recommendedName>
</protein>
<proteinExistence type="inferred from homology"/>
<feature type="transmembrane region" description="Helical" evidence="14">
    <location>
        <begin position="440"/>
        <end position="462"/>
    </location>
</feature>
<feature type="transmembrane region" description="Helical" evidence="14">
    <location>
        <begin position="189"/>
        <end position="216"/>
    </location>
</feature>
<evidence type="ECO:0000256" key="14">
    <source>
        <dbReference type="SAM" id="Phobius"/>
    </source>
</evidence>
<keyword evidence="11" id="KW-0325">Glycoprotein</keyword>
<comment type="caution">
    <text evidence="16">The sequence shown here is derived from an EMBL/GenBank/DDBJ whole genome shotgun (WGS) entry which is preliminary data.</text>
</comment>
<keyword evidence="9" id="KW-1015">Disulfide bond</keyword>
<dbReference type="Proteomes" id="UP000606274">
    <property type="component" value="Unassembled WGS sequence"/>
</dbReference>
<dbReference type="PROSITE" id="PS50262">
    <property type="entry name" value="G_PROTEIN_RECEP_F1_2"/>
    <property type="match status" value="4"/>
</dbReference>
<evidence type="ECO:0000256" key="10">
    <source>
        <dbReference type="ARBA" id="ARBA00023170"/>
    </source>
</evidence>
<dbReference type="EMBL" id="JABFDY010000012">
    <property type="protein sequence ID" value="KAF7700110.1"/>
    <property type="molecule type" value="Genomic_DNA"/>
</dbReference>
<evidence type="ECO:0000256" key="11">
    <source>
        <dbReference type="ARBA" id="ARBA00023180"/>
    </source>
</evidence>
<dbReference type="InterPro" id="IPR000276">
    <property type="entry name" value="GPCR_Rhodpsn"/>
</dbReference>
<feature type="transmembrane region" description="Helical" evidence="14">
    <location>
        <begin position="496"/>
        <end position="525"/>
    </location>
</feature>
<dbReference type="Pfam" id="PF13853">
    <property type="entry name" value="7tm_4"/>
    <property type="match status" value="4"/>
</dbReference>
<evidence type="ECO:0000256" key="7">
    <source>
        <dbReference type="ARBA" id="ARBA00023040"/>
    </source>
</evidence>
<feature type="transmembrane region" description="Helical" evidence="14">
    <location>
        <begin position="80"/>
        <end position="105"/>
    </location>
</feature>
<feature type="transmembrane region" description="Helical" evidence="14">
    <location>
        <begin position="125"/>
        <end position="146"/>
    </location>
</feature>
<evidence type="ECO:0000256" key="1">
    <source>
        <dbReference type="ARBA" id="ARBA00004651"/>
    </source>
</evidence>
<accession>A0A8T0B1W5</accession>
<feature type="transmembrane region" description="Helical" evidence="14">
    <location>
        <begin position="391"/>
        <end position="419"/>
    </location>
</feature>
<feature type="non-terminal residue" evidence="16">
    <location>
        <position position="886"/>
    </location>
</feature>
<evidence type="ECO:0000313" key="16">
    <source>
        <dbReference type="EMBL" id="KAF7700110.1"/>
    </source>
</evidence>
<dbReference type="PANTHER" id="PTHR26450">
    <property type="entry name" value="OLFACTORY RECEPTOR 56B1-RELATED"/>
    <property type="match status" value="1"/>
</dbReference>
<reference evidence="16" key="1">
    <citation type="submission" date="2020-08" db="EMBL/GenBank/DDBJ databases">
        <title>Chromosome-level assembly of Southern catfish (Silurus meridionalis) provides insights into visual adaptation to the nocturnal and benthic lifestyles.</title>
        <authorList>
            <person name="Zhang Y."/>
            <person name="Wang D."/>
            <person name="Peng Z."/>
        </authorList>
    </citation>
    <scope>NUCLEOTIDE SEQUENCE</scope>
    <source>
        <strain evidence="16">SWU-2019-XX</strain>
        <tissue evidence="16">Muscle</tissue>
    </source>
</reference>
<dbReference type="SUPFAM" id="SSF81321">
    <property type="entry name" value="Family A G protein-coupled receptor-like"/>
    <property type="match status" value="4"/>
</dbReference>
<dbReference type="InterPro" id="IPR050402">
    <property type="entry name" value="OR51/52/56-like"/>
</dbReference>
<dbReference type="SMART" id="SM01381">
    <property type="entry name" value="7TM_GPCR_Srsx"/>
    <property type="match status" value="1"/>
</dbReference>
<keyword evidence="3" id="KW-0716">Sensory transduction</keyword>
<comment type="subcellular location">
    <subcellularLocation>
        <location evidence="1">Cell membrane</location>
        <topology evidence="1">Multi-pass membrane protein</topology>
    </subcellularLocation>
</comment>
<feature type="domain" description="G-protein coupled receptors family 1 profile" evidence="15">
    <location>
        <begin position="622"/>
        <end position="873"/>
    </location>
</feature>
<dbReference type="FunFam" id="1.20.1070.10:FF:000024">
    <property type="entry name" value="Olfactory receptor"/>
    <property type="match status" value="2"/>
</dbReference>
<keyword evidence="12 13" id="KW-0807">Transducer</keyword>
<feature type="transmembrane region" description="Helical" evidence="14">
    <location>
        <begin position="673"/>
        <end position="701"/>
    </location>
</feature>
<evidence type="ECO:0000256" key="12">
    <source>
        <dbReference type="ARBA" id="ARBA00023224"/>
    </source>
</evidence>
<evidence type="ECO:0000256" key="2">
    <source>
        <dbReference type="ARBA" id="ARBA00022475"/>
    </source>
</evidence>
<evidence type="ECO:0000256" key="5">
    <source>
        <dbReference type="ARBA" id="ARBA00022725"/>
    </source>
</evidence>
<feature type="transmembrane region" description="Helical" evidence="14">
    <location>
        <begin position="607"/>
        <end position="630"/>
    </location>
</feature>
<feature type="transmembrane region" description="Helical" evidence="14">
    <location>
        <begin position="642"/>
        <end position="667"/>
    </location>
</feature>
<dbReference type="PRINTS" id="PR00237">
    <property type="entry name" value="GPCRRHODOPSN"/>
</dbReference>
<keyword evidence="7 13" id="KW-0297">G-protein coupled receptor</keyword>
<dbReference type="GO" id="GO:0004930">
    <property type="term" value="F:G protein-coupled receptor activity"/>
    <property type="evidence" value="ECO:0007669"/>
    <property type="project" value="UniProtKB-KW"/>
</dbReference>
<dbReference type="GO" id="GO:0004984">
    <property type="term" value="F:olfactory receptor activity"/>
    <property type="evidence" value="ECO:0007669"/>
    <property type="project" value="InterPro"/>
</dbReference>
<feature type="transmembrane region" description="Helical" evidence="14">
    <location>
        <begin position="158"/>
        <end position="183"/>
    </location>
</feature>
<gene>
    <name evidence="16" type="ORF">HF521_003068</name>
</gene>
<feature type="transmembrane region" description="Helical" evidence="14">
    <location>
        <begin position="328"/>
        <end position="349"/>
    </location>
</feature>
<dbReference type="PRINTS" id="PR00245">
    <property type="entry name" value="OLFACTORYR"/>
</dbReference>
<dbReference type="GO" id="GO:0005886">
    <property type="term" value="C:plasma membrane"/>
    <property type="evidence" value="ECO:0007669"/>
    <property type="project" value="UniProtKB-SubCell"/>
</dbReference>
<comment type="similarity">
    <text evidence="13">Belongs to the G-protein coupled receptor 1 family.</text>
</comment>
<keyword evidence="2" id="KW-1003">Cell membrane</keyword>
<dbReference type="Gene3D" id="1.20.1070.10">
    <property type="entry name" value="Rhodopsin 7-helix transmembrane proteins"/>
    <property type="match status" value="4"/>
</dbReference>
<evidence type="ECO:0000256" key="13">
    <source>
        <dbReference type="RuleBase" id="RU000688"/>
    </source>
</evidence>
<feature type="transmembrane region" description="Helical" evidence="14">
    <location>
        <begin position="537"/>
        <end position="559"/>
    </location>
</feature>
<keyword evidence="6 14" id="KW-1133">Transmembrane helix</keyword>
<feature type="transmembrane region" description="Helical" evidence="14">
    <location>
        <begin position="237"/>
        <end position="259"/>
    </location>
</feature>
<dbReference type="InterPro" id="IPR000725">
    <property type="entry name" value="Olfact_rcpt"/>
</dbReference>
<sequence length="886" mass="99797">MALDRFFAICKPLNYHKCMEITNFLKFIIFPVIRNVFLITTMVSWAGKLTFCSTNEIDHCFCEHMALVQLACGDISINNVLGLLAVFLIMTADFIFITISYNISFGTFTLTGFHDLGNWQPILSIPYFLLFLLSSVSNFTLIYLIISQQALHSPMCILIGLMAVVDLFLPIFCVPHMLISFLFNWNGISLVGCLVQMFCIHCLGTFQYTILLWMALDRFFAICKPLNYHKYMRMSNFLKFIIFPVIRNVFLITTMVSWAGKLTFCSTNEINHCFCEHMALVQLASITFSFLAANPNFIMLVNIPNVSFTTFTLNGFLGLGEWRPILSIPYLLLFLLSTISNSILIYLIISRKALHSPMCVLIGLMAVVDLCLPIFFVPNMLLSFLFNWNGISLLGCLGQMFCIHVVGTFQSTILLWMALDRFFAICRPLYYHTYMKMPNCLKFIVFPVIRNILLIMIIVYWAGKLSFCATNTIDHCFCEHMALVQLACGDISMNNILGLLAVFLITTADVFLVIVSYLIILSYVLKTGKGSVKAINTCITHIIVMTVTATFALIAFIYLEIKVIANYFLLKLCLNFSAMTEEVRGVNFTHTTFIFVGFPETFGYRHLLFLLFLLTYILVVVGNFLILFVIKNTKTLHTPMYILVSALALVDIIVPTAIVPAMLLSFLFELNEITLVGCLIQMFFTHFFSSVESTILLAMALDRYVAICNPLRYTTIMNYSMFGKLLLFTLVRSGTLMCTLVGLAASLTFCGSNIIHHCYCDHMALVSLACSSTAKNAAVGIAVIICFVGVDISVIFVSYVKILCVVLRAAAGEQRSKAIHTCSNHLIVMMCFYLIGSVTFLSRNLQIQIPVDVNTFLGVTYIVFPACINPIIYGVRTKEIRNALLK</sequence>
<dbReference type="AlphaFoldDB" id="A0A8T0B1W5"/>
<dbReference type="PROSITE" id="PS00237">
    <property type="entry name" value="G_PROTEIN_RECEP_F1_1"/>
    <property type="match status" value="1"/>
</dbReference>
<organism evidence="16 17">
    <name type="scientific">Silurus meridionalis</name>
    <name type="common">Southern catfish</name>
    <name type="synonym">Silurus soldatovi meridionalis</name>
    <dbReference type="NCBI Taxonomy" id="175797"/>
    <lineage>
        <taxon>Eukaryota</taxon>
        <taxon>Metazoa</taxon>
        <taxon>Chordata</taxon>
        <taxon>Craniata</taxon>
        <taxon>Vertebrata</taxon>
        <taxon>Euteleostomi</taxon>
        <taxon>Actinopterygii</taxon>
        <taxon>Neopterygii</taxon>
        <taxon>Teleostei</taxon>
        <taxon>Ostariophysi</taxon>
        <taxon>Siluriformes</taxon>
        <taxon>Siluridae</taxon>
        <taxon>Silurus</taxon>
    </lineage>
</organism>
<keyword evidence="4 13" id="KW-0812">Transmembrane</keyword>
<feature type="domain" description="G-protein coupled receptors family 1 profile" evidence="15">
    <location>
        <begin position="1"/>
        <end position="101"/>
    </location>
</feature>
<keyword evidence="17" id="KW-1185">Reference proteome</keyword>
<evidence type="ECO:0000256" key="9">
    <source>
        <dbReference type="ARBA" id="ARBA00023157"/>
    </source>
</evidence>
<evidence type="ECO:0000256" key="3">
    <source>
        <dbReference type="ARBA" id="ARBA00022606"/>
    </source>
</evidence>
<feature type="transmembrane region" description="Helical" evidence="14">
    <location>
        <begin position="722"/>
        <end position="745"/>
    </location>
</feature>
<evidence type="ECO:0000259" key="15">
    <source>
        <dbReference type="PROSITE" id="PS50262"/>
    </source>
</evidence>